<comment type="caution">
    <text evidence="5">The sequence shown here is derived from an EMBL/GenBank/DDBJ whole genome shotgun (WGS) entry which is preliminary data.</text>
</comment>
<feature type="non-terminal residue" evidence="5">
    <location>
        <position position="1"/>
    </location>
</feature>
<dbReference type="EMBL" id="CAJOBI010080020">
    <property type="protein sequence ID" value="CAF4494361.1"/>
    <property type="molecule type" value="Genomic_DNA"/>
</dbReference>
<sequence>DDQSNYSASELVVLSEETIEQQPETIEQQPEITYDETVAVSDQLN</sequence>
<protein>
    <submittedName>
        <fullName evidence="5">Uncharacterized protein</fullName>
    </submittedName>
</protein>
<proteinExistence type="predicted"/>
<evidence type="ECO:0000313" key="3">
    <source>
        <dbReference type="EMBL" id="CAF4494361.1"/>
    </source>
</evidence>
<evidence type="ECO:0000313" key="7">
    <source>
        <dbReference type="EMBL" id="CAF4955030.1"/>
    </source>
</evidence>
<evidence type="ECO:0000256" key="1">
    <source>
        <dbReference type="SAM" id="MobiDB-lite"/>
    </source>
</evidence>
<organism evidence="5 8">
    <name type="scientific">Rotaria magnacalcarata</name>
    <dbReference type="NCBI Taxonomy" id="392030"/>
    <lineage>
        <taxon>Eukaryota</taxon>
        <taxon>Metazoa</taxon>
        <taxon>Spiralia</taxon>
        <taxon>Gnathifera</taxon>
        <taxon>Rotifera</taxon>
        <taxon>Eurotatoria</taxon>
        <taxon>Bdelloidea</taxon>
        <taxon>Philodinida</taxon>
        <taxon>Philodinidae</taxon>
        <taxon>Rotaria</taxon>
    </lineage>
</organism>
<dbReference type="Proteomes" id="UP000681720">
    <property type="component" value="Unassembled WGS sequence"/>
</dbReference>
<evidence type="ECO:0000313" key="6">
    <source>
        <dbReference type="EMBL" id="CAF4647338.1"/>
    </source>
</evidence>
<dbReference type="EMBL" id="CAJOBH010108070">
    <property type="protein sequence ID" value="CAF4647338.1"/>
    <property type="molecule type" value="Genomic_DNA"/>
</dbReference>
<evidence type="ECO:0000313" key="2">
    <source>
        <dbReference type="EMBL" id="CAF4381776.1"/>
    </source>
</evidence>
<dbReference type="Proteomes" id="UP000681967">
    <property type="component" value="Unassembled WGS sequence"/>
</dbReference>
<dbReference type="EMBL" id="CAJOBJ010191492">
    <property type="protein sequence ID" value="CAF4955030.1"/>
    <property type="molecule type" value="Genomic_DNA"/>
</dbReference>
<dbReference type="AlphaFoldDB" id="A0A8S2XSA3"/>
<dbReference type="Proteomes" id="UP000676336">
    <property type="component" value="Unassembled WGS sequence"/>
</dbReference>
<evidence type="ECO:0000313" key="4">
    <source>
        <dbReference type="EMBL" id="CAF4494516.1"/>
    </source>
</evidence>
<dbReference type="EMBL" id="CAJOBI010080047">
    <property type="protein sequence ID" value="CAF4494516.1"/>
    <property type="molecule type" value="Genomic_DNA"/>
</dbReference>
<feature type="region of interest" description="Disordered" evidence="1">
    <location>
        <begin position="19"/>
        <end position="45"/>
    </location>
</feature>
<evidence type="ECO:0000313" key="5">
    <source>
        <dbReference type="EMBL" id="CAF4513972.1"/>
    </source>
</evidence>
<evidence type="ECO:0000313" key="8">
    <source>
        <dbReference type="Proteomes" id="UP000681720"/>
    </source>
</evidence>
<name>A0A8S2XSA3_9BILA</name>
<dbReference type="EMBL" id="CAJOBH010051616">
    <property type="protein sequence ID" value="CAF4381776.1"/>
    <property type="molecule type" value="Genomic_DNA"/>
</dbReference>
<accession>A0A8S2XSA3</accession>
<reference evidence="5" key="1">
    <citation type="submission" date="2021-02" db="EMBL/GenBank/DDBJ databases">
        <authorList>
            <person name="Nowell W R."/>
        </authorList>
    </citation>
    <scope>NUCLEOTIDE SEQUENCE</scope>
</reference>
<feature type="compositionally biased region" description="Low complexity" evidence="1">
    <location>
        <begin position="20"/>
        <end position="32"/>
    </location>
</feature>
<dbReference type="EMBL" id="CAJOBJ010084236">
    <property type="protein sequence ID" value="CAF4513972.1"/>
    <property type="molecule type" value="Genomic_DNA"/>
</dbReference>
<gene>
    <name evidence="2" type="ORF">BYL167_LOCUS30768</name>
    <name evidence="6" type="ORF">BYL167_LOCUS42021</name>
    <name evidence="5" type="ORF">GIL414_LOCUS35309</name>
    <name evidence="7" type="ORF">GIL414_LOCUS54536</name>
    <name evidence="3" type="ORF">SMN809_LOCUS34629</name>
    <name evidence="4" type="ORF">SMN809_LOCUS34638</name>
</gene>